<feature type="compositionally biased region" description="Pro residues" evidence="1">
    <location>
        <begin position="50"/>
        <end position="64"/>
    </location>
</feature>
<dbReference type="EMBL" id="BLKU01000005">
    <property type="protein sequence ID" value="GFG66110.1"/>
    <property type="molecule type" value="Genomic_DNA"/>
</dbReference>
<accession>A0ABQ1BQW0</accession>
<proteinExistence type="predicted"/>
<sequence>MTNGPYPWGQPPNPADGATQAAWPLPPAPHAPAWPQPGAAPHQSYQPWPTGGPPMPAARFGPPPGRPNRRPLIIALSILAAVVLVVVVVIIAVVSSGGDGKSGSAADAVKGYLDALARGDATAALSYSSDQPGSKDFLTDETLKKQIERWPITDIKILSDTAAYSFGQVHVSAKFGENISDVTLSVKKSGGDWKLDHATVKVDALGTTENKSLDTLTFFGSSVGKSPAYVFPGFIDIGSTNPNLAVKLKKPLLLDALSSGTSYYSQADFSLSPAGESAIMSAISTALTACTSSQQLAPPDCPQRARDPDIVDGTVVWGQPDLSGLKISFFDEYRLEARVSDEVPFPLTARTKSGGTKTGEVRAYISAQADVSQSPPVVSMR</sequence>
<dbReference type="Proteomes" id="UP000465306">
    <property type="component" value="Unassembled WGS sequence"/>
</dbReference>
<comment type="caution">
    <text evidence="3">The sequence shown here is derived from an EMBL/GenBank/DDBJ whole genome shotgun (WGS) entry which is preliminary data.</text>
</comment>
<keyword evidence="2" id="KW-0812">Transmembrane</keyword>
<protein>
    <recommendedName>
        <fullName evidence="5">DUF4878 domain-containing protein</fullName>
    </recommendedName>
</protein>
<evidence type="ECO:0000256" key="1">
    <source>
        <dbReference type="SAM" id="MobiDB-lite"/>
    </source>
</evidence>
<evidence type="ECO:0008006" key="5">
    <source>
        <dbReference type="Google" id="ProtNLM"/>
    </source>
</evidence>
<gene>
    <name evidence="3" type="ORF">MKUB_36000</name>
</gene>
<organism evidence="3 4">
    <name type="scientific">Mycobacterium kubicae</name>
    <dbReference type="NCBI Taxonomy" id="120959"/>
    <lineage>
        <taxon>Bacteria</taxon>
        <taxon>Bacillati</taxon>
        <taxon>Actinomycetota</taxon>
        <taxon>Actinomycetes</taxon>
        <taxon>Mycobacteriales</taxon>
        <taxon>Mycobacteriaceae</taxon>
        <taxon>Mycobacterium</taxon>
        <taxon>Mycobacterium simiae complex</taxon>
    </lineage>
</organism>
<keyword evidence="4" id="KW-1185">Reference proteome</keyword>
<reference evidence="3 4" key="1">
    <citation type="journal article" date="2019" name="Emerg. Microbes Infect.">
        <title>Comprehensive subspecies identification of 175 nontuberculous mycobacteria species based on 7547 genomic profiles.</title>
        <authorList>
            <person name="Matsumoto Y."/>
            <person name="Kinjo T."/>
            <person name="Motooka D."/>
            <person name="Nabeya D."/>
            <person name="Jung N."/>
            <person name="Uechi K."/>
            <person name="Horii T."/>
            <person name="Iida T."/>
            <person name="Fujita J."/>
            <person name="Nakamura S."/>
        </authorList>
    </citation>
    <scope>NUCLEOTIDE SEQUENCE [LARGE SCALE GENOMIC DNA]</scope>
    <source>
        <strain evidence="3 4">JCM 13573</strain>
    </source>
</reference>
<keyword evidence="2" id="KW-1133">Transmembrane helix</keyword>
<evidence type="ECO:0000313" key="4">
    <source>
        <dbReference type="Proteomes" id="UP000465306"/>
    </source>
</evidence>
<feature type="region of interest" description="Disordered" evidence="1">
    <location>
        <begin position="1"/>
        <end position="64"/>
    </location>
</feature>
<evidence type="ECO:0000256" key="2">
    <source>
        <dbReference type="SAM" id="Phobius"/>
    </source>
</evidence>
<feature type="transmembrane region" description="Helical" evidence="2">
    <location>
        <begin position="72"/>
        <end position="94"/>
    </location>
</feature>
<feature type="compositionally biased region" description="Pro residues" evidence="1">
    <location>
        <begin position="24"/>
        <end position="35"/>
    </location>
</feature>
<keyword evidence="2" id="KW-0472">Membrane</keyword>
<name>A0ABQ1BQW0_9MYCO</name>
<evidence type="ECO:0000313" key="3">
    <source>
        <dbReference type="EMBL" id="GFG66110.1"/>
    </source>
</evidence>